<accession>A0A9X3RM99</accession>
<keyword evidence="2" id="KW-1185">Reference proteome</keyword>
<evidence type="ECO:0000313" key="2">
    <source>
        <dbReference type="Proteomes" id="UP001146468"/>
    </source>
</evidence>
<reference evidence="1" key="1">
    <citation type="submission" date="2022-02" db="EMBL/GenBank/DDBJ databases">
        <title>Corynebacterium sp. from urogenital microbiome.</title>
        <authorList>
            <person name="Cappelli E.A."/>
            <person name="Ribeiro T.G."/>
            <person name="Peixe L."/>
        </authorList>
    </citation>
    <scope>NUCLEOTIDE SEQUENCE</scope>
    <source>
        <strain evidence="1">C8Ua_172</strain>
    </source>
</reference>
<organism evidence="1 2">
    <name type="scientific">Corynebacterium meitnerae</name>
    <dbReference type="NCBI Taxonomy" id="2913498"/>
    <lineage>
        <taxon>Bacteria</taxon>
        <taxon>Bacillati</taxon>
        <taxon>Actinomycetota</taxon>
        <taxon>Actinomycetes</taxon>
        <taxon>Mycobacteriales</taxon>
        <taxon>Corynebacteriaceae</taxon>
        <taxon>Corynebacterium</taxon>
    </lineage>
</organism>
<dbReference type="Proteomes" id="UP001146468">
    <property type="component" value="Unassembled WGS sequence"/>
</dbReference>
<comment type="caution">
    <text evidence="1">The sequence shown here is derived from an EMBL/GenBank/DDBJ whole genome shotgun (WGS) entry which is preliminary data.</text>
</comment>
<dbReference type="RefSeq" id="WP_269965933.1">
    <property type="nucleotide sequence ID" value="NZ_JAKMUS010000013.1"/>
</dbReference>
<dbReference type="EMBL" id="JAKMUS010000013">
    <property type="protein sequence ID" value="MCZ9294513.1"/>
    <property type="molecule type" value="Genomic_DNA"/>
</dbReference>
<protein>
    <submittedName>
        <fullName evidence="1">Uncharacterized protein</fullName>
    </submittedName>
</protein>
<dbReference type="AlphaFoldDB" id="A0A9X3RM99"/>
<gene>
    <name evidence="1" type="ORF">L8U60_08450</name>
</gene>
<name>A0A9X3RM99_9CORY</name>
<evidence type="ECO:0000313" key="1">
    <source>
        <dbReference type="EMBL" id="MCZ9294513.1"/>
    </source>
</evidence>
<sequence length="202" mass="21485">MNQCANQFNVLIIPGSPALVTELAPRDEAGRELACTIRELIEKDSRPIHIVGSRDERWYTHHTGSFAAWGAPQVNVGGGNYAAELVARYCLGPAAARVTASRGTLNPLDLAALTVVVLDGSAGLTPRAPLALIDGAQSTHNQMARFLEGTAELPDKLAEHGVIEPELWEELAAQPAEHKTLIAADASLGVGRFVAAWEVQHG</sequence>
<proteinExistence type="predicted"/>